<dbReference type="Pfam" id="PF00892">
    <property type="entry name" value="EamA"/>
    <property type="match status" value="1"/>
</dbReference>
<feature type="transmembrane region" description="Helical" evidence="1">
    <location>
        <begin position="12"/>
        <end position="34"/>
    </location>
</feature>
<accession>A0A974PKS7</accession>
<dbReference type="RefSeq" id="WP_203192207.1">
    <property type="nucleotide sequence ID" value="NZ_CP063362.1"/>
</dbReference>
<keyword evidence="4" id="KW-1185">Reference proteome</keyword>
<dbReference type="Proteomes" id="UP000596427">
    <property type="component" value="Chromosome"/>
</dbReference>
<dbReference type="EMBL" id="CP063362">
    <property type="protein sequence ID" value="QRG05339.1"/>
    <property type="molecule type" value="Genomic_DNA"/>
</dbReference>
<evidence type="ECO:0000313" key="4">
    <source>
        <dbReference type="Proteomes" id="UP000596427"/>
    </source>
</evidence>
<evidence type="ECO:0000259" key="2">
    <source>
        <dbReference type="Pfam" id="PF00892"/>
    </source>
</evidence>
<keyword evidence="1" id="KW-0472">Membrane</keyword>
<dbReference type="GO" id="GO:0016020">
    <property type="term" value="C:membrane"/>
    <property type="evidence" value="ECO:0007669"/>
    <property type="project" value="InterPro"/>
</dbReference>
<feature type="transmembrane region" description="Helical" evidence="1">
    <location>
        <begin position="71"/>
        <end position="89"/>
    </location>
</feature>
<feature type="domain" description="EamA" evidence="2">
    <location>
        <begin position="8"/>
        <end position="143"/>
    </location>
</feature>
<dbReference type="InterPro" id="IPR000620">
    <property type="entry name" value="EamA_dom"/>
</dbReference>
<dbReference type="Gene3D" id="1.10.3730.20">
    <property type="match status" value="1"/>
</dbReference>
<dbReference type="PANTHER" id="PTHR22911">
    <property type="entry name" value="ACYL-MALONYL CONDENSING ENZYME-RELATED"/>
    <property type="match status" value="1"/>
</dbReference>
<keyword evidence="1" id="KW-0812">Transmembrane</keyword>
<dbReference type="FunFam" id="1.10.3730.20:FF:000009">
    <property type="entry name" value="EamA family transporter"/>
    <property type="match status" value="1"/>
</dbReference>
<dbReference type="AlphaFoldDB" id="A0A974PKS7"/>
<reference evidence="3 4" key="1">
    <citation type="submission" date="2020-10" db="EMBL/GenBank/DDBJ databases">
        <title>Degradation of 1,4-Dioxane by Xanthobacter sp. YN2, via a Novel Group-2 Soluble Di-Iron Monooxygenase.</title>
        <authorList>
            <person name="Ma F."/>
            <person name="Wang Y."/>
            <person name="Yang J."/>
            <person name="Guo H."/>
            <person name="Su D."/>
            <person name="Yu L."/>
        </authorList>
    </citation>
    <scope>NUCLEOTIDE SEQUENCE [LARGE SCALE GENOMIC DNA]</scope>
    <source>
        <strain evidence="3 4">YN2</strain>
    </source>
</reference>
<dbReference type="PANTHER" id="PTHR22911:SF137">
    <property type="entry name" value="SOLUTE CARRIER FAMILY 35 MEMBER G2-RELATED"/>
    <property type="match status" value="1"/>
</dbReference>
<keyword evidence="1" id="KW-1133">Transmembrane helix</keyword>
<feature type="transmembrane region" description="Helical" evidence="1">
    <location>
        <begin position="41"/>
        <end position="59"/>
    </location>
</feature>
<sequence>MFRSFIGSWQFWALGSAAFAALTAIFAKVGVAGVHSDLATFLRTLVILALVATMVWIGGTWQPPAKIPGRTWLFLVLSGLATGASWLCYFRALKAGDAARVAPVDKLSVVLVAIFGVVFLGERLSAAAALGVALIAAGAVLVAVG</sequence>
<evidence type="ECO:0000256" key="1">
    <source>
        <dbReference type="SAM" id="Phobius"/>
    </source>
</evidence>
<proteinExistence type="predicted"/>
<feature type="transmembrane region" description="Helical" evidence="1">
    <location>
        <begin position="126"/>
        <end position="144"/>
    </location>
</feature>
<dbReference type="KEGG" id="xdi:EZH22_19920"/>
<evidence type="ECO:0000313" key="3">
    <source>
        <dbReference type="EMBL" id="QRG05339.1"/>
    </source>
</evidence>
<organism evidence="3 4">
    <name type="scientific">Xanthobacter dioxanivorans</name>
    <dbReference type="NCBI Taxonomy" id="2528964"/>
    <lineage>
        <taxon>Bacteria</taxon>
        <taxon>Pseudomonadati</taxon>
        <taxon>Pseudomonadota</taxon>
        <taxon>Alphaproteobacteria</taxon>
        <taxon>Hyphomicrobiales</taxon>
        <taxon>Xanthobacteraceae</taxon>
        <taxon>Xanthobacter</taxon>
    </lineage>
</organism>
<feature type="transmembrane region" description="Helical" evidence="1">
    <location>
        <begin position="101"/>
        <end position="120"/>
    </location>
</feature>
<protein>
    <submittedName>
        <fullName evidence="3">EamA family transporter</fullName>
    </submittedName>
</protein>
<dbReference type="SUPFAM" id="SSF103481">
    <property type="entry name" value="Multidrug resistance efflux transporter EmrE"/>
    <property type="match status" value="1"/>
</dbReference>
<dbReference type="InterPro" id="IPR037185">
    <property type="entry name" value="EmrE-like"/>
</dbReference>
<gene>
    <name evidence="3" type="ORF">EZH22_19920</name>
</gene>
<name>A0A974PKS7_9HYPH</name>